<keyword evidence="2" id="KW-1185">Reference proteome</keyword>
<dbReference type="Proteomes" id="UP000799777">
    <property type="component" value="Unassembled WGS sequence"/>
</dbReference>
<comment type="caution">
    <text evidence="1">The sequence shown here is derived from an EMBL/GenBank/DDBJ whole genome shotgun (WGS) entry which is preliminary data.</text>
</comment>
<dbReference type="OrthoDB" id="3669106at2759"/>
<accession>A0A9P4H428</accession>
<organism evidence="1 2">
    <name type="scientific">Setomelanomma holmii</name>
    <dbReference type="NCBI Taxonomy" id="210430"/>
    <lineage>
        <taxon>Eukaryota</taxon>
        <taxon>Fungi</taxon>
        <taxon>Dikarya</taxon>
        <taxon>Ascomycota</taxon>
        <taxon>Pezizomycotina</taxon>
        <taxon>Dothideomycetes</taxon>
        <taxon>Pleosporomycetidae</taxon>
        <taxon>Pleosporales</taxon>
        <taxon>Pleosporineae</taxon>
        <taxon>Phaeosphaeriaceae</taxon>
        <taxon>Setomelanomma</taxon>
    </lineage>
</organism>
<name>A0A9P4H428_9PLEO</name>
<evidence type="ECO:0000313" key="2">
    <source>
        <dbReference type="Proteomes" id="UP000799777"/>
    </source>
</evidence>
<proteinExistence type="predicted"/>
<reference evidence="1" key="1">
    <citation type="journal article" date="2020" name="Stud. Mycol.">
        <title>101 Dothideomycetes genomes: a test case for predicting lifestyles and emergence of pathogens.</title>
        <authorList>
            <person name="Haridas S."/>
            <person name="Albert R."/>
            <person name="Binder M."/>
            <person name="Bloem J."/>
            <person name="Labutti K."/>
            <person name="Salamov A."/>
            <person name="Andreopoulos B."/>
            <person name="Baker S."/>
            <person name="Barry K."/>
            <person name="Bills G."/>
            <person name="Bluhm B."/>
            <person name="Cannon C."/>
            <person name="Castanera R."/>
            <person name="Culley D."/>
            <person name="Daum C."/>
            <person name="Ezra D."/>
            <person name="Gonzalez J."/>
            <person name="Henrissat B."/>
            <person name="Kuo A."/>
            <person name="Liang C."/>
            <person name="Lipzen A."/>
            <person name="Lutzoni F."/>
            <person name="Magnuson J."/>
            <person name="Mondo S."/>
            <person name="Nolan M."/>
            <person name="Ohm R."/>
            <person name="Pangilinan J."/>
            <person name="Park H.-J."/>
            <person name="Ramirez L."/>
            <person name="Alfaro M."/>
            <person name="Sun H."/>
            <person name="Tritt A."/>
            <person name="Yoshinaga Y."/>
            <person name="Zwiers L.-H."/>
            <person name="Turgeon B."/>
            <person name="Goodwin S."/>
            <person name="Spatafora J."/>
            <person name="Crous P."/>
            <person name="Grigoriev I."/>
        </authorList>
    </citation>
    <scope>NUCLEOTIDE SEQUENCE</scope>
    <source>
        <strain evidence="1">CBS 110217</strain>
    </source>
</reference>
<dbReference type="AlphaFoldDB" id="A0A9P4H428"/>
<evidence type="ECO:0000313" key="1">
    <source>
        <dbReference type="EMBL" id="KAF2027641.1"/>
    </source>
</evidence>
<dbReference type="EMBL" id="ML978223">
    <property type="protein sequence ID" value="KAF2027641.1"/>
    <property type="molecule type" value="Genomic_DNA"/>
</dbReference>
<protein>
    <submittedName>
        <fullName evidence="1">Uncharacterized protein</fullName>
    </submittedName>
</protein>
<gene>
    <name evidence="1" type="ORF">EK21DRAFT_114581</name>
</gene>
<sequence length="233" mass="26479">MSPKKGNKPKSDSVYANWISADPYDYRHQQGFNHENIAHPSNDVNHGFGTDRPALVSACPNANVNIFPHKPKLDTVDDEAKYIELIENKLITARDFIKKEWELGLDANRNMNKDPTAVELTKGDMMLTFRTQEVIRDLVNYRPEITRLAEDQEANAESLQLLLAHFSWCWKELKGIVVTLVPGPNYEERLRRTEIIMTNTLGENMVEESVEMQETNEMAAGGMDDNAMDVNGV</sequence>